<sequence length="400" mass="41329">MRTERFSNLVIGVIAFLTLVDLFATQAILPSLVAHYGVSPAAMGLAVNSSTFGMAVAGIAVSLLSRRIDRRKGVVVSLALLAIPTALLSVAPDLASFAALRVTQGLFMSTAFTLTLAYLAERCSVRAAGAAFAAYITGNVASNLFGRLMSAALADHYGLSVSFHLFAALNIVGAVLAFAGLRRATPMAAESAAGPGLVQHLRNPALRASFAIGFLILFAFIGTFTYVNFVLARAPLAVGPMQIGLVYLVFLPAILTTPLAGHAVARLGTRRTFWAASALAGLGLPLLLAAVLPAVLFGLALVGVGTFFAQAVATGFVGRAATGDRGSAGGLYLASYFLGGLAGSFVLGQLFDRFGWPACVAGIGAALALAALLAFRLAHGRAMENHPWHTGQEHEQAQVS</sequence>
<keyword evidence="3" id="KW-0813">Transport</keyword>
<evidence type="ECO:0000313" key="10">
    <source>
        <dbReference type="EMBL" id="MDQ7248350.1"/>
    </source>
</evidence>
<keyword evidence="4" id="KW-1003">Cell membrane</keyword>
<comment type="similarity">
    <text evidence="2">Belongs to the major facilitator superfamily.</text>
</comment>
<feature type="transmembrane region" description="Helical" evidence="8">
    <location>
        <begin position="9"/>
        <end position="29"/>
    </location>
</feature>
<feature type="transmembrane region" description="Helical" evidence="8">
    <location>
        <begin position="73"/>
        <end position="92"/>
    </location>
</feature>
<accession>A0ABU0YKU4</accession>
<feature type="transmembrane region" description="Helical" evidence="8">
    <location>
        <begin position="243"/>
        <end position="265"/>
    </location>
</feature>
<dbReference type="InterPro" id="IPR011701">
    <property type="entry name" value="MFS"/>
</dbReference>
<gene>
    <name evidence="10" type="ORF">Q8A70_11770</name>
</gene>
<dbReference type="CDD" id="cd17324">
    <property type="entry name" value="MFS_NepI_like"/>
    <property type="match status" value="1"/>
</dbReference>
<comment type="subcellular location">
    <subcellularLocation>
        <location evidence="1">Cell membrane</location>
        <topology evidence="1">Multi-pass membrane protein</topology>
    </subcellularLocation>
</comment>
<dbReference type="InterPro" id="IPR020846">
    <property type="entry name" value="MFS_dom"/>
</dbReference>
<dbReference type="Pfam" id="PF07690">
    <property type="entry name" value="MFS_1"/>
    <property type="match status" value="1"/>
</dbReference>
<dbReference type="SUPFAM" id="SSF103473">
    <property type="entry name" value="MFS general substrate transporter"/>
    <property type="match status" value="1"/>
</dbReference>
<feature type="transmembrane region" description="Helical" evidence="8">
    <location>
        <begin position="354"/>
        <end position="375"/>
    </location>
</feature>
<organism evidence="10 11">
    <name type="scientific">Dongia sedimenti</name>
    <dbReference type="NCBI Taxonomy" id="3064282"/>
    <lineage>
        <taxon>Bacteria</taxon>
        <taxon>Pseudomonadati</taxon>
        <taxon>Pseudomonadota</taxon>
        <taxon>Alphaproteobacteria</taxon>
        <taxon>Rhodospirillales</taxon>
        <taxon>Dongiaceae</taxon>
        <taxon>Dongia</taxon>
    </lineage>
</organism>
<reference evidence="11" key="1">
    <citation type="submission" date="2023-08" db="EMBL/GenBank/DDBJ databases">
        <title>Rhodospirillaceae gen. nov., a novel taxon isolated from the Yangtze River Yuezi River estuary sludge.</title>
        <authorList>
            <person name="Ruan L."/>
        </authorList>
    </citation>
    <scope>NUCLEOTIDE SEQUENCE [LARGE SCALE GENOMIC DNA]</scope>
    <source>
        <strain evidence="11">R-7</strain>
    </source>
</reference>
<evidence type="ECO:0000256" key="5">
    <source>
        <dbReference type="ARBA" id="ARBA00022692"/>
    </source>
</evidence>
<keyword evidence="7 8" id="KW-0472">Membrane</keyword>
<dbReference type="PANTHER" id="PTHR43271">
    <property type="entry name" value="BLL2771 PROTEIN"/>
    <property type="match status" value="1"/>
</dbReference>
<dbReference type="EMBL" id="JAUYVI010000003">
    <property type="protein sequence ID" value="MDQ7248350.1"/>
    <property type="molecule type" value="Genomic_DNA"/>
</dbReference>
<protein>
    <submittedName>
        <fullName evidence="10">MFS transporter</fullName>
    </submittedName>
</protein>
<evidence type="ECO:0000256" key="3">
    <source>
        <dbReference type="ARBA" id="ARBA00022448"/>
    </source>
</evidence>
<evidence type="ECO:0000313" key="11">
    <source>
        <dbReference type="Proteomes" id="UP001230156"/>
    </source>
</evidence>
<dbReference type="Proteomes" id="UP001230156">
    <property type="component" value="Unassembled WGS sequence"/>
</dbReference>
<keyword evidence="5 8" id="KW-0812">Transmembrane</keyword>
<feature type="transmembrane region" description="Helical" evidence="8">
    <location>
        <begin position="41"/>
        <end position="61"/>
    </location>
</feature>
<keyword evidence="6 8" id="KW-1133">Transmembrane helix</keyword>
<evidence type="ECO:0000256" key="7">
    <source>
        <dbReference type="ARBA" id="ARBA00023136"/>
    </source>
</evidence>
<evidence type="ECO:0000259" key="9">
    <source>
        <dbReference type="PROSITE" id="PS50850"/>
    </source>
</evidence>
<feature type="transmembrane region" description="Helical" evidence="8">
    <location>
        <begin position="157"/>
        <end position="181"/>
    </location>
</feature>
<evidence type="ECO:0000256" key="1">
    <source>
        <dbReference type="ARBA" id="ARBA00004651"/>
    </source>
</evidence>
<dbReference type="Gene3D" id="1.20.1250.20">
    <property type="entry name" value="MFS general substrate transporter like domains"/>
    <property type="match status" value="1"/>
</dbReference>
<feature type="transmembrane region" description="Helical" evidence="8">
    <location>
        <begin position="297"/>
        <end position="318"/>
    </location>
</feature>
<evidence type="ECO:0000256" key="8">
    <source>
        <dbReference type="SAM" id="Phobius"/>
    </source>
</evidence>
<feature type="domain" description="Major facilitator superfamily (MFS) profile" evidence="9">
    <location>
        <begin position="7"/>
        <end position="383"/>
    </location>
</feature>
<evidence type="ECO:0000256" key="2">
    <source>
        <dbReference type="ARBA" id="ARBA00008335"/>
    </source>
</evidence>
<dbReference type="PANTHER" id="PTHR43271:SF2">
    <property type="entry name" value="BLL2771 PROTEIN"/>
    <property type="match status" value="1"/>
</dbReference>
<name>A0ABU0YKU4_9PROT</name>
<feature type="transmembrane region" description="Helical" evidence="8">
    <location>
        <begin position="210"/>
        <end position="231"/>
    </location>
</feature>
<feature type="transmembrane region" description="Helical" evidence="8">
    <location>
        <begin position="272"/>
        <end position="291"/>
    </location>
</feature>
<feature type="transmembrane region" description="Helical" evidence="8">
    <location>
        <begin position="330"/>
        <end position="348"/>
    </location>
</feature>
<evidence type="ECO:0000256" key="4">
    <source>
        <dbReference type="ARBA" id="ARBA00022475"/>
    </source>
</evidence>
<feature type="transmembrane region" description="Helical" evidence="8">
    <location>
        <begin position="127"/>
        <end position="145"/>
    </location>
</feature>
<proteinExistence type="inferred from homology"/>
<feature type="transmembrane region" description="Helical" evidence="8">
    <location>
        <begin position="98"/>
        <end position="120"/>
    </location>
</feature>
<evidence type="ECO:0000256" key="6">
    <source>
        <dbReference type="ARBA" id="ARBA00022989"/>
    </source>
</evidence>
<keyword evidence="11" id="KW-1185">Reference proteome</keyword>
<comment type="caution">
    <text evidence="10">The sequence shown here is derived from an EMBL/GenBank/DDBJ whole genome shotgun (WGS) entry which is preliminary data.</text>
</comment>
<dbReference type="RefSeq" id="WP_379955805.1">
    <property type="nucleotide sequence ID" value="NZ_JAUYVI010000003.1"/>
</dbReference>
<dbReference type="InterPro" id="IPR036259">
    <property type="entry name" value="MFS_trans_sf"/>
</dbReference>
<dbReference type="PROSITE" id="PS50850">
    <property type="entry name" value="MFS"/>
    <property type="match status" value="1"/>
</dbReference>